<proteinExistence type="predicted"/>
<dbReference type="Proteomes" id="UP000814140">
    <property type="component" value="Unassembled WGS sequence"/>
</dbReference>
<evidence type="ECO:0000313" key="2">
    <source>
        <dbReference type="Proteomes" id="UP000814140"/>
    </source>
</evidence>
<reference evidence="1" key="1">
    <citation type="submission" date="2021-03" db="EMBL/GenBank/DDBJ databases">
        <authorList>
            <consortium name="DOE Joint Genome Institute"/>
            <person name="Ahrendt S."/>
            <person name="Looney B.P."/>
            <person name="Miyauchi S."/>
            <person name="Morin E."/>
            <person name="Drula E."/>
            <person name="Courty P.E."/>
            <person name="Chicoki N."/>
            <person name="Fauchery L."/>
            <person name="Kohler A."/>
            <person name="Kuo A."/>
            <person name="Labutti K."/>
            <person name="Pangilinan J."/>
            <person name="Lipzen A."/>
            <person name="Riley R."/>
            <person name="Andreopoulos W."/>
            <person name="He G."/>
            <person name="Johnson J."/>
            <person name="Barry K.W."/>
            <person name="Grigoriev I.V."/>
            <person name="Nagy L."/>
            <person name="Hibbett D."/>
            <person name="Henrissat B."/>
            <person name="Matheny P.B."/>
            <person name="Labbe J."/>
            <person name="Martin F."/>
        </authorList>
    </citation>
    <scope>NUCLEOTIDE SEQUENCE</scope>
    <source>
        <strain evidence="1">HHB10654</strain>
    </source>
</reference>
<reference evidence="1" key="2">
    <citation type="journal article" date="2022" name="New Phytol.">
        <title>Evolutionary transition to the ectomycorrhizal habit in the genomes of a hyperdiverse lineage of mushroom-forming fungi.</title>
        <authorList>
            <person name="Looney B."/>
            <person name="Miyauchi S."/>
            <person name="Morin E."/>
            <person name="Drula E."/>
            <person name="Courty P.E."/>
            <person name="Kohler A."/>
            <person name="Kuo A."/>
            <person name="LaButti K."/>
            <person name="Pangilinan J."/>
            <person name="Lipzen A."/>
            <person name="Riley R."/>
            <person name="Andreopoulos W."/>
            <person name="He G."/>
            <person name="Johnson J."/>
            <person name="Nolan M."/>
            <person name="Tritt A."/>
            <person name="Barry K.W."/>
            <person name="Grigoriev I.V."/>
            <person name="Nagy L.G."/>
            <person name="Hibbett D."/>
            <person name="Henrissat B."/>
            <person name="Matheny P.B."/>
            <person name="Labbe J."/>
            <person name="Martin F.M."/>
        </authorList>
    </citation>
    <scope>NUCLEOTIDE SEQUENCE</scope>
    <source>
        <strain evidence="1">HHB10654</strain>
    </source>
</reference>
<gene>
    <name evidence="1" type="ORF">BV25DRAFT_1846852</name>
</gene>
<accession>A0ACB8TGV8</accession>
<dbReference type="EMBL" id="MU277189">
    <property type="protein sequence ID" value="KAI0067696.1"/>
    <property type="molecule type" value="Genomic_DNA"/>
</dbReference>
<keyword evidence="1" id="KW-0456">Lyase</keyword>
<name>A0ACB8TGV8_9AGAM</name>
<keyword evidence="2" id="KW-1185">Reference proteome</keyword>
<sequence>MKITHLLHCLLIAIPALLLPGVQSLVHAQLRNRAQSASTTLQDMEMITQRRLSTIVGATTGASSISSWLSTLQPNGSWPASEVDYTTGCNAQTGSWPAQVHWERISTFAAAWHGGLKNAGQWVNHTQLRGAISSAMGFWFENDFTDPSCLDSGGTSTCPCGTPGFWNTNWFSNIILIPTFIGKDCLLLNNSLTPTELGNCTHITGRAYATFGTQINGLGSITGANTLDIASIGIDLGLLTVNESLLEDAFGRIHSEVVIENGVKADGIRADGSFGQHAGLLYNGNYGKDYANDVFDVEIEAGGTSLAAGSASRSAFNVLWQANPWMIFRNTVTNVLHWDFSVLGRFIALPVADDQATENLKTNLTQLQVLGQEWNSATLTNAFSLLSLNTSDANSGALDGNMMFYTNDYMVQRGTGYVTSLKMFSTRTQNSECVTAQNPFGFHLSDGTLYTYLVGNEYEDISAAWDWNLIPGTTVDYNANALSCSSTGHTGTQPFVGGASDGSIGVAAMRYETPVSKTLNWRKTWFFLENDVQHVMVARITSATSAPVFSVLDQRLHVGEILVDGVAQTGGNFSAVSSLWHGGVGYTFNKSNTAVSLSVQSGERTGPWSAIGTSKQPPATVDLFSAWLNHANLAASVDYTIYPATTAASFQTKYAEARVQTVRNDGSISALLDIANKVAMFVFWETAGGTSSIPSIAGSAPITIASTGSAAVIVRTDSWNVTVAEPTQTLSTLSLTFTLGAGSTPAGWGSGSSKALVFTLPTGGLAGGSLSQSLF</sequence>
<comment type="caution">
    <text evidence="1">The sequence shown here is derived from an EMBL/GenBank/DDBJ whole genome shotgun (WGS) entry which is preliminary data.</text>
</comment>
<protein>
    <submittedName>
        <fullName evidence="1">Polysaccharide lyase family 8 protein</fullName>
    </submittedName>
</protein>
<organism evidence="1 2">
    <name type="scientific">Artomyces pyxidatus</name>
    <dbReference type="NCBI Taxonomy" id="48021"/>
    <lineage>
        <taxon>Eukaryota</taxon>
        <taxon>Fungi</taxon>
        <taxon>Dikarya</taxon>
        <taxon>Basidiomycota</taxon>
        <taxon>Agaricomycotina</taxon>
        <taxon>Agaricomycetes</taxon>
        <taxon>Russulales</taxon>
        <taxon>Auriscalpiaceae</taxon>
        <taxon>Artomyces</taxon>
    </lineage>
</organism>
<evidence type="ECO:0000313" key="1">
    <source>
        <dbReference type="EMBL" id="KAI0067696.1"/>
    </source>
</evidence>